<feature type="compositionally biased region" description="Basic and acidic residues" evidence="7">
    <location>
        <begin position="915"/>
        <end position="927"/>
    </location>
</feature>
<comment type="subcellular location">
    <subcellularLocation>
        <location evidence="1 6">Membrane</location>
        <topology evidence="1 6">Multi-pass membrane protein</topology>
    </subcellularLocation>
</comment>
<evidence type="ECO:0000313" key="10">
    <source>
        <dbReference type="Proteomes" id="UP001176940"/>
    </source>
</evidence>
<evidence type="ECO:0000313" key="9">
    <source>
        <dbReference type="EMBL" id="CAJ0945423.1"/>
    </source>
</evidence>
<evidence type="ECO:0000256" key="5">
    <source>
        <dbReference type="ARBA" id="ARBA00023136"/>
    </source>
</evidence>
<feature type="domain" description="TMC" evidence="8">
    <location>
        <begin position="683"/>
        <end position="789"/>
    </location>
</feature>
<dbReference type="InterPro" id="IPR038900">
    <property type="entry name" value="TMC"/>
</dbReference>
<dbReference type="SUPFAM" id="SSF52266">
    <property type="entry name" value="SGNH hydrolase"/>
    <property type="match status" value="1"/>
</dbReference>
<gene>
    <name evidence="9" type="ORF">RIMI_LOCUS10884235</name>
</gene>
<evidence type="ECO:0000256" key="3">
    <source>
        <dbReference type="ARBA" id="ARBA00022692"/>
    </source>
</evidence>
<comment type="similarity">
    <text evidence="2 6">Belongs to the TMC family.</text>
</comment>
<feature type="transmembrane region" description="Helical" evidence="6">
    <location>
        <begin position="863"/>
        <end position="882"/>
    </location>
</feature>
<feature type="compositionally biased region" description="Polar residues" evidence="7">
    <location>
        <begin position="964"/>
        <end position="982"/>
    </location>
</feature>
<evidence type="ECO:0000256" key="7">
    <source>
        <dbReference type="SAM" id="MobiDB-lite"/>
    </source>
</evidence>
<feature type="transmembrane region" description="Helical" evidence="6">
    <location>
        <begin position="480"/>
        <end position="499"/>
    </location>
</feature>
<proteinExistence type="inferred from homology"/>
<dbReference type="PANTHER" id="PTHR23302:SF5">
    <property type="entry name" value="TRANSMEMBRANE CHANNEL-LIKE PROTEIN 5"/>
    <property type="match status" value="1"/>
</dbReference>
<dbReference type="Proteomes" id="UP001176940">
    <property type="component" value="Unassembled WGS sequence"/>
</dbReference>
<feature type="transmembrane region" description="Helical" evidence="6">
    <location>
        <begin position="570"/>
        <end position="594"/>
    </location>
</feature>
<feature type="compositionally biased region" description="Basic and acidic residues" evidence="7">
    <location>
        <begin position="940"/>
        <end position="963"/>
    </location>
</feature>
<keyword evidence="5 6" id="KW-0472">Membrane</keyword>
<feature type="region of interest" description="Disordered" evidence="7">
    <location>
        <begin position="117"/>
        <end position="144"/>
    </location>
</feature>
<accession>A0ABN9LR36</accession>
<keyword evidence="3 6" id="KW-0812">Transmembrane</keyword>
<comment type="caution">
    <text evidence="9">The sequence shown here is derived from an EMBL/GenBank/DDBJ whole genome shotgun (WGS) entry which is preliminary data.</text>
</comment>
<feature type="region of interest" description="Disordered" evidence="7">
    <location>
        <begin position="915"/>
        <end position="982"/>
    </location>
</feature>
<feature type="transmembrane region" description="Helical" evidence="6">
    <location>
        <begin position="744"/>
        <end position="770"/>
    </location>
</feature>
<feature type="transmembrane region" description="Helical" evidence="6">
    <location>
        <begin position="790"/>
        <end position="816"/>
    </location>
</feature>
<protein>
    <recommendedName>
        <fullName evidence="6">Transmembrane channel-like protein</fullName>
    </recommendedName>
</protein>
<name>A0ABN9LR36_9NEOB</name>
<evidence type="ECO:0000256" key="6">
    <source>
        <dbReference type="RuleBase" id="RU310713"/>
    </source>
</evidence>
<reference evidence="9" key="1">
    <citation type="submission" date="2023-07" db="EMBL/GenBank/DDBJ databases">
        <authorList>
            <person name="Stuckert A."/>
        </authorList>
    </citation>
    <scope>NUCLEOTIDE SEQUENCE</scope>
</reference>
<feature type="transmembrane region" description="Helical" evidence="6">
    <location>
        <begin position="614"/>
        <end position="639"/>
    </location>
</feature>
<feature type="transmembrane region" description="Helical" evidence="6">
    <location>
        <begin position="409"/>
        <end position="431"/>
    </location>
</feature>
<keyword evidence="10" id="KW-1185">Reference proteome</keyword>
<dbReference type="Gene3D" id="3.40.50.12690">
    <property type="match status" value="1"/>
</dbReference>
<dbReference type="Pfam" id="PF07810">
    <property type="entry name" value="TMC"/>
    <property type="match status" value="1"/>
</dbReference>
<evidence type="ECO:0000256" key="1">
    <source>
        <dbReference type="ARBA" id="ARBA00004141"/>
    </source>
</evidence>
<feature type="transmembrane region" description="Helical" evidence="6">
    <location>
        <begin position="651"/>
        <end position="673"/>
    </location>
</feature>
<feature type="region of interest" description="Disordered" evidence="7">
    <location>
        <begin position="1017"/>
        <end position="1085"/>
    </location>
</feature>
<evidence type="ECO:0000256" key="4">
    <source>
        <dbReference type="ARBA" id="ARBA00022989"/>
    </source>
</evidence>
<sequence length="1085" mass="124474">MADVTTYMVSCSMCYMFTDRPEEESNFTCQKCRLVALLEEKVRGLEERIATLKLIKENEDFLDRTEASLLVTEGAKSVREPPKADEWKHVTKRSKKTMEKSPTTQLKNRYQIFVEDEDGTPKNEAIPASKKEKGTQQQVTAKSTAKKQRRVVVVGDSLLRGTEAAICRPDITAREVCCLPGAMIKDVTDRIPKLFSSKDVHPFLLIHVGTNDTARKDLPTICKDFEELGKKVKELDAQRRTTPQQTWETHIRQKTRYTHQEGVKLEEEGTGRKTLDSNKDDPGKHTQKGENEKLIQKLAEMSDADVAKEVRKIPVCLNEKREFRYKVVKLKQKSLKNVSQTNCCIGCLQSIKLVGGIFVYVQKINHSLRRSKQVTSEVFEALQLWQGTLKSIGGTFGTSILSYFNFIKWLLMFNIFSFVVNFSFITIPQFVDMAPNNLSFTGLELLTGAGYFEKTVMYYGHYTNSTINKDTSLAPYNMQLAYIFTIGLYLATCFLILLISMAKSFRNNFINPASFSGNAAKLLCSWDFSITNEKAVKLKKRHLSTQIKETLAEKLMEALKLPLRQKLSRLGIHVAAWIVSSGLAVGCSAGVYYLCLEVADSAKNPDLNDLTKQAATLVVPVVVALINLIMPLIYSMFGLVEKFKYPQHRVYIVILRNVLLKFSIIGILCYYWLEKIAQSDRECWESYIGQDIYRLVVIDFLFVLFGSFFGEFLRKIIGKYCLKTLGVPEFDIARNVLDLIYAQTLAWIGIFFSPLLPILQMIKLFIIFYVKKVSLMMNCIPPRRAWRASHMTTVFIFLLFFPSFVGVLSVVGVTLWRRKPSEMCGPFRTLPTPYDSITTWISSIRIFENAKWVVWIYNNLVESVLFFYILTLIVLIISYLYLQIVQGRKIMVKLLLTQIANVGKDKSFLLEGLRKSKKPSERKRGEPHQTPQVQVQQSYRSEKQQMGRESRPQSGGRSRDLELSRQQMEESSSPYNHNSDNSNTMAMIMRARQEAEYEELQPMHGETNRNAMEMAVRARPNDEQEQNQHNVEEAQDFDSRQPWRHTNSSAARPMDGYEEQRPWSQPKTDTLAMLMRARQQAEQDQ</sequence>
<evidence type="ECO:0000259" key="8">
    <source>
        <dbReference type="Pfam" id="PF07810"/>
    </source>
</evidence>
<dbReference type="EMBL" id="CAUEEQ010023997">
    <property type="protein sequence ID" value="CAJ0945423.1"/>
    <property type="molecule type" value="Genomic_DNA"/>
</dbReference>
<organism evidence="9 10">
    <name type="scientific">Ranitomeya imitator</name>
    <name type="common">mimic poison frog</name>
    <dbReference type="NCBI Taxonomy" id="111125"/>
    <lineage>
        <taxon>Eukaryota</taxon>
        <taxon>Metazoa</taxon>
        <taxon>Chordata</taxon>
        <taxon>Craniata</taxon>
        <taxon>Vertebrata</taxon>
        <taxon>Euteleostomi</taxon>
        <taxon>Amphibia</taxon>
        <taxon>Batrachia</taxon>
        <taxon>Anura</taxon>
        <taxon>Neobatrachia</taxon>
        <taxon>Hyloidea</taxon>
        <taxon>Dendrobatidae</taxon>
        <taxon>Dendrobatinae</taxon>
        <taxon>Ranitomeya</taxon>
    </lineage>
</organism>
<feature type="region of interest" description="Disordered" evidence="7">
    <location>
        <begin position="259"/>
        <end position="289"/>
    </location>
</feature>
<dbReference type="InterPro" id="IPR012496">
    <property type="entry name" value="TMC_dom"/>
</dbReference>
<evidence type="ECO:0000256" key="2">
    <source>
        <dbReference type="ARBA" id="ARBA00006510"/>
    </source>
</evidence>
<keyword evidence="4 6" id="KW-1133">Transmembrane helix</keyword>
<feature type="transmembrane region" description="Helical" evidence="6">
    <location>
        <begin position="693"/>
        <end position="713"/>
    </location>
</feature>
<dbReference type="PANTHER" id="PTHR23302">
    <property type="entry name" value="TRANSMEMBRANE CHANNEL-RELATED"/>
    <property type="match status" value="1"/>
</dbReference>
<feature type="compositionally biased region" description="Polar residues" evidence="7">
    <location>
        <begin position="929"/>
        <end position="939"/>
    </location>
</feature>